<evidence type="ECO:0000259" key="3">
    <source>
        <dbReference type="PROSITE" id="PS51352"/>
    </source>
</evidence>
<protein>
    <submittedName>
        <fullName evidence="4">Disulfide bond formation protein D</fullName>
    </submittedName>
</protein>
<sequence>MDRRFLIGGGAAVVAAAAGSGIWYMNRPAEAQTQVNAGAASPELDEIDTSSVVEMALGAEDAPVTMVEYASFTCPHCADFHERVFNRLKTDYIDTGKVRFIYRDVYFDRYGLWASMIARCAGPDKFFGLASMYYKSQDTWLRGAESEAQIADNLRKIGRLAGMDDATLEECLNDVDMARTLTAWYQKNAQADEINATPTLLIDGEKHSNMTYADLQEILDGKLEG</sequence>
<evidence type="ECO:0000256" key="1">
    <source>
        <dbReference type="ARBA" id="ARBA00003565"/>
    </source>
</evidence>
<dbReference type="CDD" id="cd02972">
    <property type="entry name" value="DsbA_family"/>
    <property type="match status" value="1"/>
</dbReference>
<dbReference type="AlphaFoldDB" id="A0A1X6ZTB5"/>
<evidence type="ECO:0000313" key="4">
    <source>
        <dbReference type="EMBL" id="SLN61114.1"/>
    </source>
</evidence>
<dbReference type="OrthoDB" id="8478320at2"/>
<dbReference type="Proteomes" id="UP000193963">
    <property type="component" value="Unassembled WGS sequence"/>
</dbReference>
<feature type="domain" description="Thioredoxin" evidence="3">
    <location>
        <begin position="35"/>
        <end position="180"/>
    </location>
</feature>
<comment type="similarity">
    <text evidence="2">Belongs to the thioredoxin family. DsbA subfamily.</text>
</comment>
<dbReference type="RefSeq" id="WP_085889086.1">
    <property type="nucleotide sequence ID" value="NZ_FWFN01000006.1"/>
</dbReference>
<reference evidence="4 5" key="1">
    <citation type="submission" date="2017-03" db="EMBL/GenBank/DDBJ databases">
        <authorList>
            <person name="Afonso C.L."/>
            <person name="Miller P.J."/>
            <person name="Scott M.A."/>
            <person name="Spackman E."/>
            <person name="Goraichik I."/>
            <person name="Dimitrov K.M."/>
            <person name="Suarez D.L."/>
            <person name="Swayne D.E."/>
        </authorList>
    </citation>
    <scope>NUCLEOTIDE SEQUENCE [LARGE SCALE GENOMIC DNA]</scope>
    <source>
        <strain evidence="4 5">CECT 7751</strain>
    </source>
</reference>
<evidence type="ECO:0000256" key="2">
    <source>
        <dbReference type="ARBA" id="ARBA00005791"/>
    </source>
</evidence>
<comment type="function">
    <text evidence="1">May be required for disulfide bond formation in some proteins.</text>
</comment>
<dbReference type="EMBL" id="FWFN01000006">
    <property type="protein sequence ID" value="SLN61114.1"/>
    <property type="molecule type" value="Genomic_DNA"/>
</dbReference>
<dbReference type="Pfam" id="PF13462">
    <property type="entry name" value="Thioredoxin_4"/>
    <property type="match status" value="1"/>
</dbReference>
<dbReference type="Gene3D" id="3.40.30.10">
    <property type="entry name" value="Glutaredoxin"/>
    <property type="match status" value="1"/>
</dbReference>
<dbReference type="PANTHER" id="PTHR13887:SF56">
    <property type="entry name" value="THIOREDOXIN-LIKE REDUCTASE RV2466C"/>
    <property type="match status" value="1"/>
</dbReference>
<organism evidence="4 5">
    <name type="scientific">Pseudooceanicola marinus</name>
    <dbReference type="NCBI Taxonomy" id="396013"/>
    <lineage>
        <taxon>Bacteria</taxon>
        <taxon>Pseudomonadati</taxon>
        <taxon>Pseudomonadota</taxon>
        <taxon>Alphaproteobacteria</taxon>
        <taxon>Rhodobacterales</taxon>
        <taxon>Paracoccaceae</taxon>
        <taxon>Pseudooceanicola</taxon>
    </lineage>
</organism>
<gene>
    <name evidence="4" type="primary">bdbD</name>
    <name evidence="4" type="ORF">PSM7751_03054</name>
</gene>
<dbReference type="PANTHER" id="PTHR13887">
    <property type="entry name" value="GLUTATHIONE S-TRANSFERASE KAPPA"/>
    <property type="match status" value="1"/>
</dbReference>
<dbReference type="InterPro" id="IPR012336">
    <property type="entry name" value="Thioredoxin-like_fold"/>
</dbReference>
<proteinExistence type="inferred from homology"/>
<keyword evidence="5" id="KW-1185">Reference proteome</keyword>
<name>A0A1X6ZTB5_9RHOB</name>
<dbReference type="SUPFAM" id="SSF52833">
    <property type="entry name" value="Thioredoxin-like"/>
    <property type="match status" value="1"/>
</dbReference>
<accession>A0A1X6ZTB5</accession>
<dbReference type="InterPro" id="IPR013766">
    <property type="entry name" value="Thioredoxin_domain"/>
</dbReference>
<dbReference type="InterPro" id="IPR036249">
    <property type="entry name" value="Thioredoxin-like_sf"/>
</dbReference>
<evidence type="ECO:0000313" key="5">
    <source>
        <dbReference type="Proteomes" id="UP000193963"/>
    </source>
</evidence>
<dbReference type="PROSITE" id="PS51352">
    <property type="entry name" value="THIOREDOXIN_2"/>
    <property type="match status" value="1"/>
</dbReference>